<keyword evidence="1" id="KW-0689">Ribosomal protein</keyword>
<gene>
    <name evidence="1" type="ORF">AO440_001253</name>
</gene>
<dbReference type="InterPro" id="IPR008991">
    <property type="entry name" value="Translation_prot_SH3-like_sf"/>
</dbReference>
<keyword evidence="1" id="KW-0687">Ribonucleoprotein</keyword>
<dbReference type="Pfam" id="PF22682">
    <property type="entry name" value="Ribosomal_uL24m-like"/>
    <property type="match status" value="1"/>
</dbReference>
<sequence length="295" mass="33742">MPRYDHLSKAGSRFLKHLENVPKRGQRRAEQFMNKALPEFVRPNNRTVPEEQRFADETHWKFVPGDRVVITHGKYKGTVAVIKDLEVATNSFILDGNGPSRKVPVAKQYWLENQSTHMLSLPVSLKRKHLKLLADIDDPANPGQTKTVAVKDVTFDAGTYYDKDRKKVMPYRCVVGRPDLVVPWPTPEPKPDGVLGTEPKLARQQTFWVDTIVRNSIPKNAFLTLRNPHSKYKKKLLTAKDIAKLVAPKMPLSDTKKKFLEEKEMLAKREKPQLTEADIELIGSRVKEFLETAKQ</sequence>
<dbReference type="PhylomeDB" id="A0A0W0DKI0"/>
<dbReference type="EMBL" id="LLZZ01000022">
    <property type="protein sequence ID" value="KTB12318.1"/>
    <property type="molecule type" value="Genomic_DNA"/>
</dbReference>
<dbReference type="VEuPathDB" id="FungiDB:GWK60_F03355"/>
<dbReference type="VEuPathDB" id="FungiDB:CAGL0F03663g"/>
<proteinExistence type="predicted"/>
<dbReference type="OrthoDB" id="359154at2759"/>
<comment type="caution">
    <text evidence="1">The sequence shown here is derived from an EMBL/GenBank/DDBJ whole genome shotgun (WGS) entry which is preliminary data.</text>
</comment>
<dbReference type="GO" id="GO:0003735">
    <property type="term" value="F:structural constituent of ribosome"/>
    <property type="evidence" value="ECO:0007669"/>
    <property type="project" value="EnsemblFungi"/>
</dbReference>
<evidence type="ECO:0000313" key="2">
    <source>
        <dbReference type="Proteomes" id="UP000054886"/>
    </source>
</evidence>
<evidence type="ECO:0000313" key="1">
    <source>
        <dbReference type="EMBL" id="KTB12318.1"/>
    </source>
</evidence>
<dbReference type="AlphaFoldDB" id="A0A0W0DKI0"/>
<name>A0A0W0DKI0_CANGB</name>
<dbReference type="VEuPathDB" id="FungiDB:GW608_F03355"/>
<dbReference type="SUPFAM" id="SSF50104">
    <property type="entry name" value="Translation proteins SH3-like domain"/>
    <property type="match status" value="1"/>
</dbReference>
<organism evidence="1 2">
    <name type="scientific">Candida glabrata</name>
    <name type="common">Yeast</name>
    <name type="synonym">Torulopsis glabrata</name>
    <dbReference type="NCBI Taxonomy" id="5478"/>
    <lineage>
        <taxon>Eukaryota</taxon>
        <taxon>Fungi</taxon>
        <taxon>Dikarya</taxon>
        <taxon>Ascomycota</taxon>
        <taxon>Saccharomycotina</taxon>
        <taxon>Saccharomycetes</taxon>
        <taxon>Saccharomycetales</taxon>
        <taxon>Saccharomycetaceae</taxon>
        <taxon>Nakaseomyces</taxon>
    </lineage>
</organism>
<dbReference type="OMA" id="KEWKFIP"/>
<dbReference type="VEuPathDB" id="FungiDB:B1J91_F03663g"/>
<dbReference type="VEuPathDB" id="FungiDB:GVI51_F03355"/>
<accession>A0A0W0DKI0</accession>
<dbReference type="GO" id="GO:0005762">
    <property type="term" value="C:mitochondrial large ribosomal subunit"/>
    <property type="evidence" value="ECO:0007669"/>
    <property type="project" value="EnsemblFungi"/>
</dbReference>
<dbReference type="Proteomes" id="UP000054886">
    <property type="component" value="Unassembled WGS sequence"/>
</dbReference>
<reference evidence="1 2" key="1">
    <citation type="submission" date="2015-10" db="EMBL/GenBank/DDBJ databases">
        <title>Draft genomes sequences of Candida glabrata isolates 1A, 1B, 2A, 2B, 3A and 3B.</title>
        <authorList>
            <person name="Haavelsrud O.E."/>
            <person name="Gaustad P."/>
        </authorList>
    </citation>
    <scope>NUCLEOTIDE SEQUENCE [LARGE SCALE GENOMIC DNA]</scope>
    <source>
        <strain evidence="1">910700640</strain>
    </source>
</reference>
<protein>
    <submittedName>
        <fullName evidence="1">54S ribosomal protein L40, mitochondrial</fullName>
    </submittedName>
</protein>